<dbReference type="PROSITE" id="PS51808">
    <property type="entry name" value="CHCH"/>
    <property type="match status" value="1"/>
</dbReference>
<evidence type="ECO:0000313" key="3">
    <source>
        <dbReference type="Proteomes" id="UP000593562"/>
    </source>
</evidence>
<dbReference type="InterPro" id="IPR029000">
    <property type="entry name" value="Cyclophilin-like_dom_sf"/>
</dbReference>
<name>A0A7J7BZQ7_TRIWF</name>
<evidence type="ECO:0000259" key="1">
    <source>
        <dbReference type="PROSITE" id="PS50072"/>
    </source>
</evidence>
<protein>
    <recommendedName>
        <fullName evidence="1">PPIase cyclophilin-type domain-containing protein</fullName>
    </recommendedName>
</protein>
<dbReference type="Proteomes" id="UP000593562">
    <property type="component" value="Unassembled WGS sequence"/>
</dbReference>
<dbReference type="GO" id="GO:0032543">
    <property type="term" value="P:mitochondrial translation"/>
    <property type="evidence" value="ECO:0007669"/>
    <property type="project" value="InterPro"/>
</dbReference>
<feature type="domain" description="PPIase cyclophilin-type" evidence="1">
    <location>
        <begin position="1"/>
        <end position="163"/>
    </location>
</feature>
<proteinExistence type="predicted"/>
<gene>
    <name evidence="2" type="ORF">HS088_TW22G01082</name>
</gene>
<dbReference type="PROSITE" id="PS50072">
    <property type="entry name" value="CSA_PPIASE_2"/>
    <property type="match status" value="1"/>
</dbReference>
<dbReference type="InterPro" id="IPR017264">
    <property type="entry name" value="Ribosomal_mS37_fun"/>
</dbReference>
<dbReference type="InParanoid" id="A0A7J7BZQ7"/>
<dbReference type="InterPro" id="IPR009069">
    <property type="entry name" value="Cys_alpha_HP_mot_SF"/>
</dbReference>
<dbReference type="Pfam" id="PF00160">
    <property type="entry name" value="Pro_isomerase"/>
    <property type="match status" value="1"/>
</dbReference>
<dbReference type="SUPFAM" id="SSF47072">
    <property type="entry name" value="Cysteine alpha-hairpin motif"/>
    <property type="match status" value="1"/>
</dbReference>
<keyword evidence="3" id="KW-1185">Reference proteome</keyword>
<dbReference type="PANTHER" id="PTHR28066:SF1">
    <property type="entry name" value="SMALL RIBOSOMAL SUBUNIT PROTEIN MS37"/>
    <property type="match status" value="1"/>
</dbReference>
<dbReference type="EMBL" id="JAAARO010000022">
    <property type="protein sequence ID" value="KAF5727389.1"/>
    <property type="molecule type" value="Genomic_DNA"/>
</dbReference>
<dbReference type="AlphaFoldDB" id="A0A7J7BZQ7"/>
<sequence>MIRPVLEKVLAPPRSPCFHRAAARALREILPIWPDLFPTLADFTDGSLAGSEDLQYEKHKMGRKVGGVYISPKKFGNMTRPCMQEMITFLSCLSLNQNKDDKCARQKDLLNACMDSQTPWLDQRHVVFGQVLEGMDFVKLIESQNSDRGDRPQKKVTIIDCGEFPMSEDCGEDYSVF</sequence>
<dbReference type="Gene3D" id="2.40.100.10">
    <property type="entry name" value="Cyclophilin-like"/>
    <property type="match status" value="1"/>
</dbReference>
<dbReference type="PANTHER" id="PTHR28066">
    <property type="entry name" value="37S RIBOSOMAL PROTEIN MRP10, MITOCHONDRIAL"/>
    <property type="match status" value="1"/>
</dbReference>
<dbReference type="GO" id="GO:0003755">
    <property type="term" value="F:peptidyl-prolyl cis-trans isomerase activity"/>
    <property type="evidence" value="ECO:0007669"/>
    <property type="project" value="InterPro"/>
</dbReference>
<dbReference type="GO" id="GO:0003735">
    <property type="term" value="F:structural constituent of ribosome"/>
    <property type="evidence" value="ECO:0007669"/>
    <property type="project" value="InterPro"/>
</dbReference>
<evidence type="ECO:0000313" key="2">
    <source>
        <dbReference type="EMBL" id="KAF5727389.1"/>
    </source>
</evidence>
<dbReference type="InterPro" id="IPR002130">
    <property type="entry name" value="Cyclophilin-type_PPIase_dom"/>
</dbReference>
<accession>A0A7J7BZQ7</accession>
<dbReference type="SUPFAM" id="SSF50891">
    <property type="entry name" value="Cyclophilin-like"/>
    <property type="match status" value="1"/>
</dbReference>
<dbReference type="GO" id="GO:0005739">
    <property type="term" value="C:mitochondrion"/>
    <property type="evidence" value="ECO:0007669"/>
    <property type="project" value="GOC"/>
</dbReference>
<reference evidence="2 3" key="1">
    <citation type="journal article" date="2020" name="Nat. Commun.">
        <title>Genome of Tripterygium wilfordii and identification of cytochrome P450 involved in triptolide biosynthesis.</title>
        <authorList>
            <person name="Tu L."/>
            <person name="Su P."/>
            <person name="Zhang Z."/>
            <person name="Gao L."/>
            <person name="Wang J."/>
            <person name="Hu T."/>
            <person name="Zhou J."/>
            <person name="Zhang Y."/>
            <person name="Zhao Y."/>
            <person name="Liu Y."/>
            <person name="Song Y."/>
            <person name="Tong Y."/>
            <person name="Lu Y."/>
            <person name="Yang J."/>
            <person name="Xu C."/>
            <person name="Jia M."/>
            <person name="Peters R.J."/>
            <person name="Huang L."/>
            <person name="Gao W."/>
        </authorList>
    </citation>
    <scope>NUCLEOTIDE SEQUENCE [LARGE SCALE GENOMIC DNA]</scope>
    <source>
        <strain evidence="3">cv. XIE 37</strain>
        <tissue evidence="2">Leaf</tissue>
    </source>
</reference>
<comment type="caution">
    <text evidence="2">The sequence shown here is derived from an EMBL/GenBank/DDBJ whole genome shotgun (WGS) entry which is preliminary data.</text>
</comment>
<organism evidence="2 3">
    <name type="scientific">Tripterygium wilfordii</name>
    <name type="common">Thunder God vine</name>
    <dbReference type="NCBI Taxonomy" id="458696"/>
    <lineage>
        <taxon>Eukaryota</taxon>
        <taxon>Viridiplantae</taxon>
        <taxon>Streptophyta</taxon>
        <taxon>Embryophyta</taxon>
        <taxon>Tracheophyta</taxon>
        <taxon>Spermatophyta</taxon>
        <taxon>Magnoliopsida</taxon>
        <taxon>eudicotyledons</taxon>
        <taxon>Gunneridae</taxon>
        <taxon>Pentapetalae</taxon>
        <taxon>rosids</taxon>
        <taxon>fabids</taxon>
        <taxon>Celastrales</taxon>
        <taxon>Celastraceae</taxon>
        <taxon>Tripterygium</taxon>
    </lineage>
</organism>